<feature type="compositionally biased region" description="Basic residues" evidence="1">
    <location>
        <begin position="44"/>
        <end position="81"/>
    </location>
</feature>
<organism evidence="2">
    <name type="scientific">uncultured Sphingomonadaceae bacterium</name>
    <dbReference type="NCBI Taxonomy" id="169976"/>
    <lineage>
        <taxon>Bacteria</taxon>
        <taxon>Pseudomonadati</taxon>
        <taxon>Pseudomonadota</taxon>
        <taxon>Alphaproteobacteria</taxon>
        <taxon>Sphingomonadales</taxon>
        <taxon>Sphingomonadaceae</taxon>
        <taxon>environmental samples</taxon>
    </lineage>
</organism>
<reference evidence="2" key="1">
    <citation type="submission" date="2020-02" db="EMBL/GenBank/DDBJ databases">
        <authorList>
            <person name="Meier V. D."/>
        </authorList>
    </citation>
    <scope>NUCLEOTIDE SEQUENCE</scope>
    <source>
        <strain evidence="2">AVDCRST_MAG39</strain>
    </source>
</reference>
<proteinExistence type="predicted"/>
<sequence length="206" mass="22883">ASPLHLRAGHLLPGHRPARLRAHLRRSHSWDDARAPPDHGNSLRPRRHGHPALLRVARRTTARRARHQLGRVSHRRRRHARADRAGDGVRAAHRAPRDPRAGSRSERPGGHQRLPHGDSHARRPRLDRRGDARHLRRRWRGGDGGGAGGARFRYGARAARAAGGRAAAQLPRAQGGSHADAAARRATRGARRPILHRRDQGSLQNM</sequence>
<accession>A0A6J4S1D5</accession>
<feature type="region of interest" description="Disordered" evidence="1">
    <location>
        <begin position="24"/>
        <end position="150"/>
    </location>
</feature>
<feature type="compositionally biased region" description="Basic residues" evidence="1">
    <location>
        <begin position="185"/>
        <end position="195"/>
    </location>
</feature>
<evidence type="ECO:0000256" key="1">
    <source>
        <dbReference type="SAM" id="MobiDB-lite"/>
    </source>
</evidence>
<dbReference type="EMBL" id="CADCVW010000012">
    <property type="protein sequence ID" value="CAA9482787.1"/>
    <property type="molecule type" value="Genomic_DNA"/>
</dbReference>
<feature type="region of interest" description="Disordered" evidence="1">
    <location>
        <begin position="163"/>
        <end position="206"/>
    </location>
</feature>
<protein>
    <submittedName>
        <fullName evidence="2">MarC family integral membrane protein</fullName>
    </submittedName>
</protein>
<feature type="compositionally biased region" description="Low complexity" evidence="1">
    <location>
        <begin position="163"/>
        <end position="180"/>
    </location>
</feature>
<evidence type="ECO:0000313" key="2">
    <source>
        <dbReference type="EMBL" id="CAA9482787.1"/>
    </source>
</evidence>
<feature type="compositionally biased region" description="Basic and acidic residues" evidence="1">
    <location>
        <begin position="28"/>
        <end position="37"/>
    </location>
</feature>
<feature type="non-terminal residue" evidence="2">
    <location>
        <position position="1"/>
    </location>
</feature>
<name>A0A6J4S1D5_9SPHN</name>
<feature type="non-terminal residue" evidence="2">
    <location>
        <position position="206"/>
    </location>
</feature>
<dbReference type="AlphaFoldDB" id="A0A6J4S1D5"/>
<gene>
    <name evidence="2" type="ORF">AVDCRST_MAG39-371</name>
</gene>
<feature type="compositionally biased region" description="Basic and acidic residues" evidence="1">
    <location>
        <begin position="95"/>
        <end position="121"/>
    </location>
</feature>